<dbReference type="PANTHER" id="PTHR36981:SF11">
    <property type="entry name" value="P2X PURINOCEPTOR 7-LIKE"/>
    <property type="match status" value="1"/>
</dbReference>
<dbReference type="Pfam" id="PF20478">
    <property type="entry name" value="P2RX7_C"/>
    <property type="match status" value="1"/>
</dbReference>
<dbReference type="InterPro" id="IPR046815">
    <property type="entry name" value="P2RX7_C"/>
</dbReference>
<organism evidence="2 3">
    <name type="scientific">Xenopus laevis</name>
    <name type="common">African clawed frog</name>
    <dbReference type="NCBI Taxonomy" id="8355"/>
    <lineage>
        <taxon>Eukaryota</taxon>
        <taxon>Metazoa</taxon>
        <taxon>Chordata</taxon>
        <taxon>Craniata</taxon>
        <taxon>Vertebrata</taxon>
        <taxon>Euteleostomi</taxon>
        <taxon>Amphibia</taxon>
        <taxon>Batrachia</taxon>
        <taxon>Anura</taxon>
        <taxon>Pipoidea</taxon>
        <taxon>Pipidae</taxon>
        <taxon>Xenopodinae</taxon>
        <taxon>Xenopus</taxon>
        <taxon>Xenopus</taxon>
    </lineage>
</organism>
<evidence type="ECO:0000313" key="2">
    <source>
        <dbReference type="EMBL" id="OCT82211.1"/>
    </source>
</evidence>
<accession>A0A974D0X2</accession>
<evidence type="ECO:0000313" key="3">
    <source>
        <dbReference type="Proteomes" id="UP000694892"/>
    </source>
</evidence>
<feature type="domain" description="P2X purinoreceptor 7 intracellular" evidence="1">
    <location>
        <begin position="40"/>
        <end position="168"/>
    </location>
</feature>
<name>A0A974D0X2_XENLA</name>
<dbReference type="EMBL" id="CM004473">
    <property type="protein sequence ID" value="OCT82211.1"/>
    <property type="molecule type" value="Genomic_DNA"/>
</dbReference>
<reference evidence="3" key="1">
    <citation type="journal article" date="2016" name="Nature">
        <title>Genome evolution in the allotetraploid frog Xenopus laevis.</title>
        <authorList>
            <person name="Session A.M."/>
            <person name="Uno Y."/>
            <person name="Kwon T."/>
            <person name="Chapman J.A."/>
            <person name="Toyoda A."/>
            <person name="Takahashi S."/>
            <person name="Fukui A."/>
            <person name="Hikosaka A."/>
            <person name="Suzuki A."/>
            <person name="Kondo M."/>
            <person name="van Heeringen S.J."/>
            <person name="Quigley I."/>
            <person name="Heinz S."/>
            <person name="Ogino H."/>
            <person name="Ochi H."/>
            <person name="Hellsten U."/>
            <person name="Lyons J.B."/>
            <person name="Simakov O."/>
            <person name="Putnam N."/>
            <person name="Stites J."/>
            <person name="Kuroki Y."/>
            <person name="Tanaka T."/>
            <person name="Michiue T."/>
            <person name="Watanabe M."/>
            <person name="Bogdanovic O."/>
            <person name="Lister R."/>
            <person name="Georgiou G."/>
            <person name="Paranjpe S.S."/>
            <person name="van Kruijsbergen I."/>
            <person name="Shu S."/>
            <person name="Carlson J."/>
            <person name="Kinoshita T."/>
            <person name="Ohta Y."/>
            <person name="Mawaribuchi S."/>
            <person name="Jenkins J."/>
            <person name="Grimwood J."/>
            <person name="Schmutz J."/>
            <person name="Mitros T."/>
            <person name="Mozaffari S.V."/>
            <person name="Suzuki Y."/>
            <person name="Haramoto Y."/>
            <person name="Yamamoto T.S."/>
            <person name="Takagi C."/>
            <person name="Heald R."/>
            <person name="Miller K."/>
            <person name="Haudenschild C."/>
            <person name="Kitzman J."/>
            <person name="Nakayama T."/>
            <person name="Izutsu Y."/>
            <person name="Robert J."/>
            <person name="Fortriede J."/>
            <person name="Burns K."/>
            <person name="Lotay V."/>
            <person name="Karimi K."/>
            <person name="Yasuoka Y."/>
            <person name="Dichmann D.S."/>
            <person name="Flajnik M.F."/>
            <person name="Houston D.W."/>
            <person name="Shendure J."/>
            <person name="DuPasquier L."/>
            <person name="Vize P.D."/>
            <person name="Zorn A.M."/>
            <person name="Ito M."/>
            <person name="Marcotte E.M."/>
            <person name="Wallingford J.B."/>
            <person name="Ito Y."/>
            <person name="Asashima M."/>
            <person name="Ueno N."/>
            <person name="Matsuda Y."/>
            <person name="Veenstra G.J."/>
            <person name="Fujiyama A."/>
            <person name="Harland R.M."/>
            <person name="Taira M."/>
            <person name="Rokhsar D.S."/>
        </authorList>
    </citation>
    <scope>NUCLEOTIDE SEQUENCE [LARGE SCALE GENOMIC DNA]</scope>
    <source>
        <strain evidence="3">J</strain>
    </source>
</reference>
<dbReference type="PANTHER" id="PTHR36981">
    <property type="entry name" value="ZGC:195170"/>
    <property type="match status" value="1"/>
</dbReference>
<evidence type="ECO:0000259" key="1">
    <source>
        <dbReference type="Pfam" id="PF20478"/>
    </source>
</evidence>
<protein>
    <recommendedName>
        <fullName evidence="1">P2X purinoreceptor 7 intracellular domain-containing protein</fullName>
    </recommendedName>
</protein>
<dbReference type="AlphaFoldDB" id="A0A974D0X2"/>
<dbReference type="Proteomes" id="UP000694892">
    <property type="component" value="Chromosome 4S"/>
</dbReference>
<dbReference type="OMA" id="ERKCITH"/>
<proteinExistence type="predicted"/>
<gene>
    <name evidence="2" type="ORF">XELAEV_18024724mg</name>
</gene>
<sequence length="182" mass="21237">MFAEMRAIARAHIRGADYCFQNDPEIVPGDPIRVPDADVEGRLGNTNWCRCGNCVDMPTVDESLCCREIHNFQQFLDQERKCITHNQDMLRHCLDSHLLEFMIKFRGRTSARTFRIHYNREMRKAAYRAFTTWTHGFLGANLRIPIPSCVVHLVRSTFPDPQGQYMGFFWAEDYPAEHMALH</sequence>